<reference evidence="3" key="1">
    <citation type="submission" date="2015-04" db="UniProtKB">
        <authorList>
            <consortium name="EnsemblPlants"/>
        </authorList>
    </citation>
    <scope>IDENTIFICATION</scope>
</reference>
<keyword evidence="2" id="KW-0812">Transmembrane</keyword>
<dbReference type="PANTHER" id="PTHR35420:SF1">
    <property type="entry name" value="OS09G0480532 PROTEIN"/>
    <property type="match status" value="1"/>
</dbReference>
<evidence type="ECO:0000256" key="2">
    <source>
        <dbReference type="SAM" id="Phobius"/>
    </source>
</evidence>
<dbReference type="OMA" id="GMYTAAY"/>
<dbReference type="PANTHER" id="PTHR35420">
    <property type="entry name" value="OS02G0198500 PROTEIN"/>
    <property type="match status" value="1"/>
</dbReference>
<dbReference type="eggNOG" id="ENOG502SWB2">
    <property type="taxonomic scope" value="Eukaryota"/>
</dbReference>
<keyword evidence="2" id="KW-1133">Transmembrane helix</keyword>
<dbReference type="Gramene" id="OPUNC09G12600.1">
    <property type="protein sequence ID" value="OPUNC09G12600.1"/>
    <property type="gene ID" value="OPUNC09G12600"/>
</dbReference>
<protein>
    <submittedName>
        <fullName evidence="3">Uncharacterized protein</fullName>
    </submittedName>
</protein>
<dbReference type="EnsemblPlants" id="OPUNC09G12600.1">
    <property type="protein sequence ID" value="OPUNC09G12600.1"/>
    <property type="gene ID" value="OPUNC09G12600"/>
</dbReference>
<name>A0A0E0M2K1_ORYPU</name>
<keyword evidence="2" id="KW-0472">Membrane</keyword>
<evidence type="ECO:0000313" key="3">
    <source>
        <dbReference type="EnsemblPlants" id="OPUNC09G12600.1"/>
    </source>
</evidence>
<feature type="transmembrane region" description="Helical" evidence="2">
    <location>
        <begin position="38"/>
        <end position="59"/>
    </location>
</feature>
<organism evidence="3">
    <name type="scientific">Oryza punctata</name>
    <name type="common">Red rice</name>
    <dbReference type="NCBI Taxonomy" id="4537"/>
    <lineage>
        <taxon>Eukaryota</taxon>
        <taxon>Viridiplantae</taxon>
        <taxon>Streptophyta</taxon>
        <taxon>Embryophyta</taxon>
        <taxon>Tracheophyta</taxon>
        <taxon>Spermatophyta</taxon>
        <taxon>Magnoliopsida</taxon>
        <taxon>Liliopsida</taxon>
        <taxon>Poales</taxon>
        <taxon>Poaceae</taxon>
        <taxon>BOP clade</taxon>
        <taxon>Oryzoideae</taxon>
        <taxon>Oryzeae</taxon>
        <taxon>Oryzinae</taxon>
        <taxon>Oryza</taxon>
    </lineage>
</organism>
<reference evidence="3" key="2">
    <citation type="submission" date="2018-05" db="EMBL/GenBank/DDBJ databases">
        <title>OpunRS2 (Oryza punctata Reference Sequence Version 2).</title>
        <authorList>
            <person name="Zhang J."/>
            <person name="Kudrna D."/>
            <person name="Lee S."/>
            <person name="Talag J."/>
            <person name="Welchert J."/>
            <person name="Wing R.A."/>
        </authorList>
    </citation>
    <scope>NUCLEOTIDE SEQUENCE [LARGE SCALE GENOMIC DNA]</scope>
</reference>
<proteinExistence type="predicted"/>
<dbReference type="HOGENOM" id="CLU_159591_0_0_1"/>
<keyword evidence="4" id="KW-1185">Reference proteome</keyword>
<dbReference type="Proteomes" id="UP000026962">
    <property type="component" value="Chromosome 9"/>
</dbReference>
<sequence length="142" mass="13696">MAEEVKFAMARILLAFAGDAAAAAAAATATASGLGRPWYMALCMVVACALTFSFAVFVCGHSSGVHEDDLPRKKPMKPPPLSKKKVTSSMSGTVVDTTGRYTAAYGVAVVGEHGCHGHGGGGGGCGGGGGGGCGGGGGGGGC</sequence>
<evidence type="ECO:0000313" key="4">
    <source>
        <dbReference type="Proteomes" id="UP000026962"/>
    </source>
</evidence>
<accession>A0A0E0M2K1</accession>
<dbReference type="AlphaFoldDB" id="A0A0E0M2K1"/>
<feature type="region of interest" description="Disordered" evidence="1">
    <location>
        <begin position="65"/>
        <end position="89"/>
    </location>
</feature>
<evidence type="ECO:0000256" key="1">
    <source>
        <dbReference type="SAM" id="MobiDB-lite"/>
    </source>
</evidence>